<dbReference type="PANTHER" id="PTHR43685">
    <property type="entry name" value="GLYCOSYLTRANSFERASE"/>
    <property type="match status" value="1"/>
</dbReference>
<gene>
    <name evidence="4" type="ORF">A2803_00115</name>
</gene>
<sequence length="327" mass="36918">MKVTVVATVLNNEDTIRELVDSILHQSRKPDEIIVVDGGSKDNTLAVLEDYEAKHEDFRALSEKLNKAQGRNFGIEEARFPIIAQIDGSCVAHKHWLKRLVRPLKDQEVGVSAGFYRIVAKTAVARAVSPFIGVTSKMLDPRSYMPTGRSMAIRKKIWKDLHGYSEDLQWSGEDNLFNYKLLQKGIRIERVPEALVYWHAPKTFGESARKIFSYTAGISQTGTWRHPCESLATVNTNIPAVYLKWALGMLCFGLSFYSLFFLYITTLGFTVYVFGSLWGKREEVTDQMALMLVPVVQIITDLSVIAGFASGFVTPLRRHRRLHTVSS</sequence>
<feature type="transmembrane region" description="Helical" evidence="1">
    <location>
        <begin position="245"/>
        <end position="269"/>
    </location>
</feature>
<dbReference type="InterPro" id="IPR029044">
    <property type="entry name" value="Nucleotide-diphossugar_trans"/>
</dbReference>
<dbReference type="InterPro" id="IPR001173">
    <property type="entry name" value="Glyco_trans_2-like"/>
</dbReference>
<keyword evidence="1" id="KW-0472">Membrane</keyword>
<dbReference type="AlphaFoldDB" id="A0A1F7Z0Y5"/>
<evidence type="ECO:0000259" key="3">
    <source>
        <dbReference type="Pfam" id="PF13632"/>
    </source>
</evidence>
<keyword evidence="1" id="KW-0812">Transmembrane</keyword>
<dbReference type="EMBL" id="MGGP01000005">
    <property type="protein sequence ID" value="OGM33241.1"/>
    <property type="molecule type" value="Genomic_DNA"/>
</dbReference>
<proteinExistence type="predicted"/>
<dbReference type="Gene3D" id="3.90.550.10">
    <property type="entry name" value="Spore Coat Polysaccharide Biosynthesis Protein SpsA, Chain A"/>
    <property type="match status" value="1"/>
</dbReference>
<evidence type="ECO:0000259" key="2">
    <source>
        <dbReference type="Pfam" id="PF00535"/>
    </source>
</evidence>
<feature type="transmembrane region" description="Helical" evidence="1">
    <location>
        <begin position="289"/>
        <end position="313"/>
    </location>
</feature>
<feature type="domain" description="Glycosyltransferase 2-like" evidence="3">
    <location>
        <begin position="144"/>
        <end position="268"/>
    </location>
</feature>
<reference evidence="4 5" key="1">
    <citation type="journal article" date="2016" name="Nat. Commun.">
        <title>Thousands of microbial genomes shed light on interconnected biogeochemical processes in an aquifer system.</title>
        <authorList>
            <person name="Anantharaman K."/>
            <person name="Brown C.T."/>
            <person name="Hug L.A."/>
            <person name="Sharon I."/>
            <person name="Castelle C.J."/>
            <person name="Probst A.J."/>
            <person name="Thomas B.C."/>
            <person name="Singh A."/>
            <person name="Wilkins M.J."/>
            <person name="Karaoz U."/>
            <person name="Brodie E.L."/>
            <person name="Williams K.H."/>
            <person name="Hubbard S.S."/>
            <person name="Banfield J.F."/>
        </authorList>
    </citation>
    <scope>NUCLEOTIDE SEQUENCE [LARGE SCALE GENOMIC DNA]</scope>
</reference>
<dbReference type="Proteomes" id="UP000178870">
    <property type="component" value="Unassembled WGS sequence"/>
</dbReference>
<dbReference type="Pfam" id="PF13632">
    <property type="entry name" value="Glyco_trans_2_3"/>
    <property type="match status" value="1"/>
</dbReference>
<dbReference type="SUPFAM" id="SSF53448">
    <property type="entry name" value="Nucleotide-diphospho-sugar transferases"/>
    <property type="match status" value="1"/>
</dbReference>
<evidence type="ECO:0000313" key="4">
    <source>
        <dbReference type="EMBL" id="OGM33241.1"/>
    </source>
</evidence>
<dbReference type="InterPro" id="IPR050834">
    <property type="entry name" value="Glycosyltransf_2"/>
</dbReference>
<comment type="caution">
    <text evidence="4">The sequence shown here is derived from an EMBL/GenBank/DDBJ whole genome shotgun (WGS) entry which is preliminary data.</text>
</comment>
<organism evidence="4 5">
    <name type="scientific">Candidatus Woesebacteria bacterium RIFCSPHIGHO2_01_FULL_44_21</name>
    <dbReference type="NCBI Taxonomy" id="1802503"/>
    <lineage>
        <taxon>Bacteria</taxon>
        <taxon>Candidatus Woeseibacteriota</taxon>
    </lineage>
</organism>
<dbReference type="Pfam" id="PF00535">
    <property type="entry name" value="Glycos_transf_2"/>
    <property type="match status" value="1"/>
</dbReference>
<evidence type="ECO:0000313" key="5">
    <source>
        <dbReference type="Proteomes" id="UP000178870"/>
    </source>
</evidence>
<feature type="domain" description="Glycosyltransferase 2-like" evidence="2">
    <location>
        <begin position="4"/>
        <end position="129"/>
    </location>
</feature>
<keyword evidence="1" id="KW-1133">Transmembrane helix</keyword>
<protein>
    <recommendedName>
        <fullName evidence="2 3">Glycosyltransferase 2-like domain-containing protein</fullName>
    </recommendedName>
</protein>
<name>A0A1F7Z0Y5_9BACT</name>
<evidence type="ECO:0000256" key="1">
    <source>
        <dbReference type="SAM" id="Phobius"/>
    </source>
</evidence>
<accession>A0A1F7Z0Y5</accession>
<dbReference type="PANTHER" id="PTHR43685:SF3">
    <property type="entry name" value="SLR2126 PROTEIN"/>
    <property type="match status" value="1"/>
</dbReference>